<evidence type="ECO:0000256" key="1">
    <source>
        <dbReference type="SAM" id="Phobius"/>
    </source>
</evidence>
<dbReference type="VEuPathDB" id="TriTrypDB:BSAL_75185"/>
<protein>
    <submittedName>
        <fullName evidence="3">Membrane-associated protein, putative</fullName>
    </submittedName>
</protein>
<feature type="chain" id="PRO_5006621734" evidence="2">
    <location>
        <begin position="17"/>
        <end position="342"/>
    </location>
</feature>
<dbReference type="AlphaFoldDB" id="A0A0S4IYQ4"/>
<dbReference type="Proteomes" id="UP000051952">
    <property type="component" value="Unassembled WGS sequence"/>
</dbReference>
<proteinExistence type="predicted"/>
<sequence length="342" mass="36958">MISIALSAMFVATVVASRMTVGLIDMSISLGTSDTTLFNSELANIFAADFSAIPSLNSSIKLDNSLAVPVFMWFSGFPVDSRDATAQLLRSNFTVLWPVAGNLPLNLTLVDACTNVLGVAPTSISYSDECIYSSLAPSSWTTASPSATSFVDCERSVAFVLHFSNNVGGAIVKNYVCSSLEIDCSKIVVGSTTAISYSTGSTDVSGFQVLVNVSMIDPMEITSLLCDRAASASQLSFLYDLMISINGVMIFTRGSVIQDSSDGSFQDCMENLWYLLILILLVPISYVVTSMCYQRGKRRGRVVAQDQDEEAKEKAKQMLSQQNWQSLYFPQGTQGFGSMPSR</sequence>
<evidence type="ECO:0000313" key="4">
    <source>
        <dbReference type="Proteomes" id="UP000051952"/>
    </source>
</evidence>
<dbReference type="EMBL" id="CYKH01000678">
    <property type="protein sequence ID" value="CUG16243.1"/>
    <property type="molecule type" value="Genomic_DNA"/>
</dbReference>
<keyword evidence="4" id="KW-1185">Reference proteome</keyword>
<dbReference type="OrthoDB" id="262479at2759"/>
<keyword evidence="1" id="KW-1133">Transmembrane helix</keyword>
<reference evidence="4" key="1">
    <citation type="submission" date="2015-09" db="EMBL/GenBank/DDBJ databases">
        <authorList>
            <consortium name="Pathogen Informatics"/>
        </authorList>
    </citation>
    <scope>NUCLEOTIDE SEQUENCE [LARGE SCALE GENOMIC DNA]</scope>
    <source>
        <strain evidence="4">Lake Konstanz</strain>
    </source>
</reference>
<organism evidence="3 4">
    <name type="scientific">Bodo saltans</name>
    <name type="common">Flagellated protozoan</name>
    <dbReference type="NCBI Taxonomy" id="75058"/>
    <lineage>
        <taxon>Eukaryota</taxon>
        <taxon>Discoba</taxon>
        <taxon>Euglenozoa</taxon>
        <taxon>Kinetoplastea</taxon>
        <taxon>Metakinetoplastina</taxon>
        <taxon>Eubodonida</taxon>
        <taxon>Bodonidae</taxon>
        <taxon>Bodo</taxon>
    </lineage>
</organism>
<keyword evidence="2" id="KW-0732">Signal</keyword>
<keyword evidence="1" id="KW-0812">Transmembrane</keyword>
<keyword evidence="1" id="KW-0472">Membrane</keyword>
<gene>
    <name evidence="3" type="ORF">BSAL_75185</name>
</gene>
<evidence type="ECO:0000313" key="3">
    <source>
        <dbReference type="EMBL" id="CUG16243.1"/>
    </source>
</evidence>
<accession>A0A0S4IYQ4</accession>
<feature type="signal peptide" evidence="2">
    <location>
        <begin position="1"/>
        <end position="16"/>
    </location>
</feature>
<feature type="transmembrane region" description="Helical" evidence="1">
    <location>
        <begin position="272"/>
        <end position="293"/>
    </location>
</feature>
<name>A0A0S4IYQ4_BODSA</name>
<evidence type="ECO:0000256" key="2">
    <source>
        <dbReference type="SAM" id="SignalP"/>
    </source>
</evidence>